<gene>
    <name evidence="2" type="ORF">BJX63DRAFT_401740</name>
</gene>
<evidence type="ECO:0000256" key="1">
    <source>
        <dbReference type="SAM" id="SignalP"/>
    </source>
</evidence>
<feature type="chain" id="PRO_5046617842" evidence="1">
    <location>
        <begin position="36"/>
        <end position="360"/>
    </location>
</feature>
<comment type="caution">
    <text evidence="2">The sequence shown here is derived from an EMBL/GenBank/DDBJ whole genome shotgun (WGS) entry which is preliminary data.</text>
</comment>
<dbReference type="InterPro" id="IPR050587">
    <property type="entry name" value="GNT1/Glycosyltrans_8"/>
</dbReference>
<dbReference type="SUPFAM" id="SSF53448">
    <property type="entry name" value="Nucleotide-diphospho-sugar transferases"/>
    <property type="match status" value="1"/>
</dbReference>
<reference evidence="2 3" key="1">
    <citation type="submission" date="2024-07" db="EMBL/GenBank/DDBJ databases">
        <title>Section-level genome sequencing and comparative genomics of Aspergillus sections Usti and Cavernicolus.</title>
        <authorList>
            <consortium name="Lawrence Berkeley National Laboratory"/>
            <person name="Nybo J.L."/>
            <person name="Vesth T.C."/>
            <person name="Theobald S."/>
            <person name="Frisvad J.C."/>
            <person name="Larsen T.O."/>
            <person name="Kjaerboelling I."/>
            <person name="Rothschild-Mancinelli K."/>
            <person name="Lyhne E.K."/>
            <person name="Kogle M.E."/>
            <person name="Barry K."/>
            <person name="Clum A."/>
            <person name="Na H."/>
            <person name="Ledsgaard L."/>
            <person name="Lin J."/>
            <person name="Lipzen A."/>
            <person name="Kuo A."/>
            <person name="Riley R."/>
            <person name="Mondo S."/>
            <person name="Labutti K."/>
            <person name="Haridas S."/>
            <person name="Pangalinan J."/>
            <person name="Salamov A.A."/>
            <person name="Simmons B.A."/>
            <person name="Magnuson J.K."/>
            <person name="Chen J."/>
            <person name="Drula E."/>
            <person name="Henrissat B."/>
            <person name="Wiebenga A."/>
            <person name="Lubbers R.J."/>
            <person name="Gomes A.C."/>
            <person name="Makela M.R."/>
            <person name="Stajich J."/>
            <person name="Grigoriev I.V."/>
            <person name="Mortensen U.H."/>
            <person name="De Vries R.P."/>
            <person name="Baker S.E."/>
            <person name="Andersen M.R."/>
        </authorList>
    </citation>
    <scope>NUCLEOTIDE SEQUENCE [LARGE SCALE GENOMIC DNA]</scope>
    <source>
        <strain evidence="2 3">CBS 588.65</strain>
    </source>
</reference>
<dbReference type="InterPro" id="IPR029044">
    <property type="entry name" value="Nucleotide-diphossugar_trans"/>
</dbReference>
<sequence>MNARLGLPRPRWRTAATIVFLFFVASTLLQLQSSALDQSTRDPDTITEKVNWSDFAYTQYVTNTNYLCNSVMLFETLHRLKSKADRLMLYPDSFSTEQDSLEGSLLRKARDDYGVKLIPVQVQSREGVEFTWKESYTKLLAFNQTQYKRVLHLDSDATILQPMDELFLLPPSPVALPRAYWLGPNDHTLAVHVFLLQPSESEFNRVMAAVSDAGSSEYDMEILNRLYNNTAQILPHRGYALLTGEFRLKSHSDYLGNGVEIFNPEKILQETKYLHFSDWPVPKPWFRANPRNVQRTQPVCDMDPVTGRADCRARDIWLGLYGDFATRRKNVCGLDLEDKKAKTSLNRSRSTVQSAPEFIS</sequence>
<protein>
    <submittedName>
        <fullName evidence="2">Nucleotide-diphospho-sugar transferase</fullName>
    </submittedName>
</protein>
<name>A0ABR4H508_9EURO</name>
<dbReference type="GO" id="GO:0016740">
    <property type="term" value="F:transferase activity"/>
    <property type="evidence" value="ECO:0007669"/>
    <property type="project" value="UniProtKB-KW"/>
</dbReference>
<organism evidence="2 3">
    <name type="scientific">Aspergillus granulosus</name>
    <dbReference type="NCBI Taxonomy" id="176169"/>
    <lineage>
        <taxon>Eukaryota</taxon>
        <taxon>Fungi</taxon>
        <taxon>Dikarya</taxon>
        <taxon>Ascomycota</taxon>
        <taxon>Pezizomycotina</taxon>
        <taxon>Eurotiomycetes</taxon>
        <taxon>Eurotiomycetidae</taxon>
        <taxon>Eurotiales</taxon>
        <taxon>Aspergillaceae</taxon>
        <taxon>Aspergillus</taxon>
        <taxon>Aspergillus subgen. Nidulantes</taxon>
    </lineage>
</organism>
<evidence type="ECO:0000313" key="3">
    <source>
        <dbReference type="Proteomes" id="UP001610334"/>
    </source>
</evidence>
<accession>A0ABR4H508</accession>
<dbReference type="PANTHER" id="PTHR11183">
    <property type="entry name" value="GLYCOGENIN SUBFAMILY MEMBER"/>
    <property type="match status" value="1"/>
</dbReference>
<keyword evidence="2" id="KW-0808">Transferase</keyword>
<keyword evidence="1" id="KW-0732">Signal</keyword>
<evidence type="ECO:0000313" key="2">
    <source>
        <dbReference type="EMBL" id="KAL2810531.1"/>
    </source>
</evidence>
<dbReference type="Proteomes" id="UP001610334">
    <property type="component" value="Unassembled WGS sequence"/>
</dbReference>
<dbReference type="Gene3D" id="3.90.550.10">
    <property type="entry name" value="Spore Coat Polysaccharide Biosynthesis Protein SpsA, Chain A"/>
    <property type="match status" value="1"/>
</dbReference>
<proteinExistence type="predicted"/>
<dbReference type="EMBL" id="JBFXLT010000070">
    <property type="protein sequence ID" value="KAL2810531.1"/>
    <property type="molecule type" value="Genomic_DNA"/>
</dbReference>
<feature type="signal peptide" evidence="1">
    <location>
        <begin position="1"/>
        <end position="35"/>
    </location>
</feature>
<keyword evidence="3" id="KW-1185">Reference proteome</keyword>